<dbReference type="Pfam" id="PF07589">
    <property type="entry name" value="PEP-CTERM"/>
    <property type="match status" value="1"/>
</dbReference>
<evidence type="ECO:0000313" key="3">
    <source>
        <dbReference type="EMBL" id="MFC0254300.1"/>
    </source>
</evidence>
<dbReference type="Proteomes" id="UP001589773">
    <property type="component" value="Unassembled WGS sequence"/>
</dbReference>
<evidence type="ECO:0000259" key="2">
    <source>
        <dbReference type="Pfam" id="PF07589"/>
    </source>
</evidence>
<comment type="caution">
    <text evidence="3">The sequence shown here is derived from an EMBL/GenBank/DDBJ whole genome shotgun (WGS) entry which is preliminary data.</text>
</comment>
<keyword evidence="1" id="KW-0732">Signal</keyword>
<feature type="signal peptide" evidence="1">
    <location>
        <begin position="1"/>
        <end position="28"/>
    </location>
</feature>
<dbReference type="RefSeq" id="WP_379681561.1">
    <property type="nucleotide sequence ID" value="NZ_JBHLWP010000022.1"/>
</dbReference>
<gene>
    <name evidence="3" type="ORF">ACFFJK_20610</name>
</gene>
<evidence type="ECO:0000256" key="1">
    <source>
        <dbReference type="SAM" id="SignalP"/>
    </source>
</evidence>
<keyword evidence="4" id="KW-1185">Reference proteome</keyword>
<dbReference type="InterPro" id="IPR013424">
    <property type="entry name" value="Ice-binding_C"/>
</dbReference>
<evidence type="ECO:0000313" key="4">
    <source>
        <dbReference type="Proteomes" id="UP001589773"/>
    </source>
</evidence>
<reference evidence="3 4" key="1">
    <citation type="submission" date="2024-09" db="EMBL/GenBank/DDBJ databases">
        <authorList>
            <person name="Sun Q."/>
            <person name="Mori K."/>
        </authorList>
    </citation>
    <scope>NUCLEOTIDE SEQUENCE [LARGE SCALE GENOMIC DNA]</scope>
    <source>
        <strain evidence="3 4">CCM 7792</strain>
    </source>
</reference>
<sequence length="196" mass="19938">MFKQLVSNTPAVALAVAIAFAFAPAANAGVLTWNITGPGTTAATQTAAGADLTYALAGPDVYSTQSWSATAIADKAGDYSFDWTYSGFHAYFMVTAFLNASSSMGSTDSLVNAGPANCCSAPSGGFGYAGTYTFANVNAGDTLQFTFGGTNGDSDARLLGTLSLKQQEASDVPEPASAALFGLALAGLLAARRRVR</sequence>
<dbReference type="NCBIfam" id="TIGR02595">
    <property type="entry name" value="PEP_CTERM"/>
    <property type="match status" value="1"/>
</dbReference>
<proteinExistence type="predicted"/>
<organism evidence="3 4">
    <name type="scientific">Massilia consociata</name>
    <dbReference type="NCBI Taxonomy" id="760117"/>
    <lineage>
        <taxon>Bacteria</taxon>
        <taxon>Pseudomonadati</taxon>
        <taxon>Pseudomonadota</taxon>
        <taxon>Betaproteobacteria</taxon>
        <taxon>Burkholderiales</taxon>
        <taxon>Oxalobacteraceae</taxon>
        <taxon>Telluria group</taxon>
        <taxon>Massilia</taxon>
    </lineage>
</organism>
<protein>
    <submittedName>
        <fullName evidence="3">PEP-CTERM sorting domain-containing protein</fullName>
    </submittedName>
</protein>
<accession>A0ABV6FMN9</accession>
<feature type="chain" id="PRO_5045926261" evidence="1">
    <location>
        <begin position="29"/>
        <end position="196"/>
    </location>
</feature>
<name>A0ABV6FMN9_9BURK</name>
<feature type="domain" description="Ice-binding protein C-terminal" evidence="2">
    <location>
        <begin position="171"/>
        <end position="194"/>
    </location>
</feature>
<dbReference type="EMBL" id="JBHLWP010000022">
    <property type="protein sequence ID" value="MFC0254300.1"/>
    <property type="molecule type" value="Genomic_DNA"/>
</dbReference>